<dbReference type="Gene3D" id="3.10.10.10">
    <property type="entry name" value="HIV Type 1 Reverse Transcriptase, subunit A, domain 1"/>
    <property type="match status" value="1"/>
</dbReference>
<dbReference type="AlphaFoldDB" id="A0A8B8B948"/>
<dbReference type="InterPro" id="IPR000477">
    <property type="entry name" value="RT_dom"/>
</dbReference>
<name>A0A8B8B948_CRAVI</name>
<evidence type="ECO:0000259" key="1">
    <source>
        <dbReference type="PROSITE" id="PS50878"/>
    </source>
</evidence>
<keyword evidence="2" id="KW-1185">Reference proteome</keyword>
<dbReference type="SUPFAM" id="SSF56672">
    <property type="entry name" value="DNA/RNA polymerases"/>
    <property type="match status" value="1"/>
</dbReference>
<accession>A0A8B8B948</accession>
<feature type="domain" description="Reverse transcriptase" evidence="1">
    <location>
        <begin position="28"/>
        <end position="231"/>
    </location>
</feature>
<dbReference type="Gene3D" id="3.30.70.270">
    <property type="match status" value="1"/>
</dbReference>
<gene>
    <name evidence="3 4 5" type="primary">LOC111108388</name>
</gene>
<dbReference type="RefSeq" id="XP_022299947.1">
    <property type="nucleotide sequence ID" value="XM_022444239.1"/>
</dbReference>
<evidence type="ECO:0000313" key="4">
    <source>
        <dbReference type="RefSeq" id="XP_022299946.1"/>
    </source>
</evidence>
<evidence type="ECO:0000313" key="3">
    <source>
        <dbReference type="RefSeq" id="XP_022299945.1"/>
    </source>
</evidence>
<organism evidence="2 5">
    <name type="scientific">Crassostrea virginica</name>
    <name type="common">Eastern oyster</name>
    <dbReference type="NCBI Taxonomy" id="6565"/>
    <lineage>
        <taxon>Eukaryota</taxon>
        <taxon>Metazoa</taxon>
        <taxon>Spiralia</taxon>
        <taxon>Lophotrochozoa</taxon>
        <taxon>Mollusca</taxon>
        <taxon>Bivalvia</taxon>
        <taxon>Autobranchia</taxon>
        <taxon>Pteriomorphia</taxon>
        <taxon>Ostreida</taxon>
        <taxon>Ostreoidea</taxon>
        <taxon>Ostreidae</taxon>
        <taxon>Crassostrea</taxon>
    </lineage>
</organism>
<reference evidence="3 4" key="1">
    <citation type="submission" date="2025-04" db="UniProtKB">
        <authorList>
            <consortium name="RefSeq"/>
        </authorList>
    </citation>
    <scope>IDENTIFICATION</scope>
    <source>
        <tissue evidence="3 4">Whole sample</tissue>
    </source>
</reference>
<dbReference type="Proteomes" id="UP000694844">
    <property type="component" value="Chromosome 8"/>
</dbReference>
<dbReference type="PROSITE" id="PS50878">
    <property type="entry name" value="RT_POL"/>
    <property type="match status" value="1"/>
</dbReference>
<dbReference type="RefSeq" id="XP_022299946.1">
    <property type="nucleotide sequence ID" value="XM_022444238.1"/>
</dbReference>
<evidence type="ECO:0000313" key="2">
    <source>
        <dbReference type="Proteomes" id="UP000694844"/>
    </source>
</evidence>
<dbReference type="InterPro" id="IPR043502">
    <property type="entry name" value="DNA/RNA_pol_sf"/>
</dbReference>
<dbReference type="PANTHER" id="PTHR33050:SF8">
    <property type="entry name" value="REVERSE TRANSCRIPTASE DOMAIN-CONTAINING PROTEIN"/>
    <property type="match status" value="1"/>
</dbReference>
<dbReference type="PANTHER" id="PTHR33050">
    <property type="entry name" value="REVERSE TRANSCRIPTASE DOMAIN-CONTAINING PROTEIN"/>
    <property type="match status" value="1"/>
</dbReference>
<dbReference type="InterPro" id="IPR052055">
    <property type="entry name" value="Hepadnavirus_pol/RT"/>
</dbReference>
<evidence type="ECO:0000313" key="5">
    <source>
        <dbReference type="RefSeq" id="XP_022299947.1"/>
    </source>
</evidence>
<dbReference type="CDD" id="cd09275">
    <property type="entry name" value="RNase_HI_RT_DIRS1"/>
    <property type="match status" value="1"/>
</dbReference>
<dbReference type="GeneID" id="111108388"/>
<dbReference type="RefSeq" id="XP_022299945.1">
    <property type="nucleotide sequence ID" value="XM_022444237.1"/>
</dbReference>
<protein>
    <submittedName>
        <fullName evidence="3 4">Uncharacterized protein LOC111108388 isoform X1</fullName>
    </submittedName>
</protein>
<proteinExistence type="predicted"/>
<dbReference type="InterPro" id="IPR043128">
    <property type="entry name" value="Rev_trsase/Diguanyl_cyclase"/>
</dbReference>
<dbReference type="KEGG" id="cvn:111108388"/>
<sequence length="476" mass="54954">MNNHPSVRKNPIVVCRKLNKELHLNRISGPNSFKPFDNFVCSPLGLVPKKTPGEFRIIHDLSFPEGSSVNEHISRENATVQYQSIENVIKLIKKFGQGALMAKLDVEDGFRNIPVHPSDHHFLGFIWENQYYFDKCLPMGASSCQLCEKLSTALQWIMLNKYKASDMSHLIDDFFFIGPASSEKCLSDVNNFQNLCQRLGVPLKDSKTVLPTTCLTIYVLEVDSIKMEVRLPEDKLYKLRQLLIQTVHRKKIQLKELQSLIGLLNFACQVVIPGRAFLRRLIDLTCRVSKPHHYLRFTSENRADIKAWQLFIEHFNGKSIFLEDEWLSSEKLHMYTDASGNMGYAAVYGTKWFVQPWLDIHAHYHISIKELFPIVLLVEIWGPLLCNQKVLFFSDNLPVVEMINKQSSKDKTLMRLIRRLVVAAMKFNILFKAKHIPGKHNVLADHLSRFKFQEAKKFAPWLDPQPATVPDHLLYI</sequence>